<dbReference type="Gene3D" id="3.40.50.150">
    <property type="entry name" value="Vaccinia Virus protein VP39"/>
    <property type="match status" value="1"/>
</dbReference>
<protein>
    <submittedName>
        <fullName evidence="31">Uncharacterized protein</fullName>
    </submittedName>
</protein>
<evidence type="ECO:0000256" key="12">
    <source>
        <dbReference type="ARBA" id="ARBA00022723"/>
    </source>
</evidence>
<feature type="active site" description="Nucleophile" evidence="24">
    <location>
        <position position="2345"/>
    </location>
</feature>
<dbReference type="SMART" id="SM00487">
    <property type="entry name" value="DEXDc"/>
    <property type="match status" value="1"/>
</dbReference>
<evidence type="ECO:0000256" key="25">
    <source>
        <dbReference type="SAM" id="MobiDB-lite"/>
    </source>
</evidence>
<feature type="compositionally biased region" description="Basic and acidic residues" evidence="25">
    <location>
        <begin position="2016"/>
        <end position="2026"/>
    </location>
</feature>
<keyword evidence="10 24" id="KW-0949">S-adenosyl-L-methionine</keyword>
<dbReference type="InterPro" id="IPR001650">
    <property type="entry name" value="Helicase_C-like"/>
</dbReference>
<evidence type="ECO:0000256" key="6">
    <source>
        <dbReference type="ARBA" id="ARBA00022517"/>
    </source>
</evidence>
<dbReference type="Gene3D" id="3.30.40.10">
    <property type="entry name" value="Zinc/RING finger domain, C3HC4 (zinc finger)"/>
    <property type="match status" value="1"/>
</dbReference>
<dbReference type="GO" id="GO:0006396">
    <property type="term" value="P:RNA processing"/>
    <property type="evidence" value="ECO:0007669"/>
    <property type="project" value="InterPro"/>
</dbReference>
<dbReference type="InterPro" id="IPR036396">
    <property type="entry name" value="Cyt_P450_sf"/>
</dbReference>
<feature type="compositionally biased region" description="Acidic residues" evidence="25">
    <location>
        <begin position="1999"/>
        <end position="2008"/>
    </location>
</feature>
<feature type="compositionally biased region" description="Basic and acidic residues" evidence="25">
    <location>
        <begin position="2515"/>
        <end position="2539"/>
    </location>
</feature>
<dbReference type="FunFam" id="1.10.630.10:FF:000029">
    <property type="entry name" value="Cytochrome P450 734A1"/>
    <property type="match status" value="2"/>
</dbReference>
<dbReference type="GO" id="GO:0005506">
    <property type="term" value="F:iron ion binding"/>
    <property type="evidence" value="ECO:0007669"/>
    <property type="project" value="InterPro"/>
</dbReference>
<evidence type="ECO:0000256" key="21">
    <source>
        <dbReference type="ARBA" id="ARBA00023136"/>
    </source>
</evidence>
<dbReference type="PROSITE" id="PS51686">
    <property type="entry name" value="SAM_MT_RSMB_NOP"/>
    <property type="match status" value="1"/>
</dbReference>
<dbReference type="GO" id="GO:0004497">
    <property type="term" value="F:monooxygenase activity"/>
    <property type="evidence" value="ECO:0007669"/>
    <property type="project" value="UniProtKB-KW"/>
</dbReference>
<feature type="region of interest" description="Disordered" evidence="25">
    <location>
        <begin position="1329"/>
        <end position="1379"/>
    </location>
</feature>
<dbReference type="PROSITE" id="PS51192">
    <property type="entry name" value="HELICASE_ATP_BIND_1"/>
    <property type="match status" value="1"/>
</dbReference>
<dbReference type="SUPFAM" id="SSF57850">
    <property type="entry name" value="RING/U-box"/>
    <property type="match status" value="1"/>
</dbReference>
<keyword evidence="9 24" id="KW-0808">Transferase</keyword>
<evidence type="ECO:0000256" key="11">
    <source>
        <dbReference type="ARBA" id="ARBA00022692"/>
    </source>
</evidence>
<dbReference type="SUPFAM" id="SSF53335">
    <property type="entry name" value="S-adenosyl-L-methionine-dependent methyltransferases"/>
    <property type="match status" value="1"/>
</dbReference>
<dbReference type="SMART" id="SM00184">
    <property type="entry name" value="RING"/>
    <property type="match status" value="1"/>
</dbReference>
<dbReference type="InterPro" id="IPR001841">
    <property type="entry name" value="Znf_RING"/>
</dbReference>
<dbReference type="PANTHER" id="PTHR24282">
    <property type="entry name" value="CYTOCHROME P450 FAMILY MEMBER"/>
    <property type="match status" value="1"/>
</dbReference>
<dbReference type="Pfam" id="PF00176">
    <property type="entry name" value="SNF2-rel_dom"/>
    <property type="match status" value="2"/>
</dbReference>
<dbReference type="CDD" id="cd18008">
    <property type="entry name" value="DEXDc_SHPRH-like"/>
    <property type="match status" value="1"/>
</dbReference>
<dbReference type="GO" id="GO:0020037">
    <property type="term" value="F:heme binding"/>
    <property type="evidence" value="ECO:0007669"/>
    <property type="project" value="InterPro"/>
</dbReference>
<evidence type="ECO:0000256" key="17">
    <source>
        <dbReference type="ARBA" id="ARBA00022989"/>
    </source>
</evidence>
<feature type="binding site" evidence="24">
    <location>
        <begin position="2218"/>
        <end position="2224"/>
    </location>
    <ligand>
        <name>S-adenosyl-L-methionine</name>
        <dbReference type="ChEBI" id="CHEBI:59789"/>
    </ligand>
</feature>
<evidence type="ECO:0000256" key="23">
    <source>
        <dbReference type="PROSITE-ProRule" id="PRU00175"/>
    </source>
</evidence>
<evidence type="ECO:0000259" key="28">
    <source>
        <dbReference type="PROSITE" id="PS51192"/>
    </source>
</evidence>
<evidence type="ECO:0000259" key="30">
    <source>
        <dbReference type="PROSITE" id="PS51686"/>
    </source>
</evidence>
<evidence type="ECO:0000256" key="10">
    <source>
        <dbReference type="ARBA" id="ARBA00022691"/>
    </source>
</evidence>
<evidence type="ECO:0000256" key="19">
    <source>
        <dbReference type="ARBA" id="ARBA00023004"/>
    </source>
</evidence>
<evidence type="ECO:0000313" key="32">
    <source>
        <dbReference type="Proteomes" id="UP001234989"/>
    </source>
</evidence>
<feature type="binding site" evidence="24">
    <location>
        <position position="2288"/>
    </location>
    <ligand>
        <name>S-adenosyl-L-methionine</name>
        <dbReference type="ChEBI" id="CHEBI:59789"/>
    </ligand>
</feature>
<evidence type="ECO:0000256" key="4">
    <source>
        <dbReference type="ARBA" id="ARBA00008438"/>
    </source>
</evidence>
<dbReference type="InterPro" id="IPR027417">
    <property type="entry name" value="P-loop_NTPase"/>
</dbReference>
<feature type="domain" description="Helicase ATP-binding" evidence="28">
    <location>
        <begin position="1135"/>
        <end position="1446"/>
    </location>
</feature>
<organism evidence="31 32">
    <name type="scientific">Solanum verrucosum</name>
    <dbReference type="NCBI Taxonomy" id="315347"/>
    <lineage>
        <taxon>Eukaryota</taxon>
        <taxon>Viridiplantae</taxon>
        <taxon>Streptophyta</taxon>
        <taxon>Embryophyta</taxon>
        <taxon>Tracheophyta</taxon>
        <taxon>Spermatophyta</taxon>
        <taxon>Magnoliopsida</taxon>
        <taxon>eudicotyledons</taxon>
        <taxon>Gunneridae</taxon>
        <taxon>Pentapetalae</taxon>
        <taxon>asterids</taxon>
        <taxon>lamiids</taxon>
        <taxon>Solanales</taxon>
        <taxon>Solanaceae</taxon>
        <taxon>Solanoideae</taxon>
        <taxon>Solaneae</taxon>
        <taxon>Solanum</taxon>
    </lineage>
</organism>
<dbReference type="InterPro" id="IPR011023">
    <property type="entry name" value="Nop2p"/>
</dbReference>
<keyword evidence="20" id="KW-0503">Monooxygenase</keyword>
<keyword evidence="32" id="KW-1185">Reference proteome</keyword>
<dbReference type="GO" id="GO:0008270">
    <property type="term" value="F:zinc ion binding"/>
    <property type="evidence" value="ECO:0007669"/>
    <property type="project" value="UniProtKB-KW"/>
</dbReference>
<dbReference type="GO" id="GO:0001510">
    <property type="term" value="P:RNA methylation"/>
    <property type="evidence" value="ECO:0007669"/>
    <property type="project" value="InterPro"/>
</dbReference>
<dbReference type="InterPro" id="IPR017972">
    <property type="entry name" value="Cyt_P450_CS"/>
</dbReference>
<dbReference type="Gene3D" id="3.30.70.1170">
    <property type="entry name" value="Sun protein, domain 3"/>
    <property type="match status" value="1"/>
</dbReference>
<evidence type="ECO:0000256" key="1">
    <source>
        <dbReference type="ARBA" id="ARBA00004370"/>
    </source>
</evidence>
<dbReference type="CDD" id="cd18793">
    <property type="entry name" value="SF2_C_SNF"/>
    <property type="match status" value="1"/>
</dbReference>
<keyword evidence="8" id="KW-0349">Heme</keyword>
<dbReference type="GO" id="GO:0003723">
    <property type="term" value="F:RNA binding"/>
    <property type="evidence" value="ECO:0007669"/>
    <property type="project" value="UniProtKB-UniRule"/>
</dbReference>
<dbReference type="SUPFAM" id="SSF52540">
    <property type="entry name" value="P-loop containing nucleoside triphosphate hydrolases"/>
    <property type="match status" value="2"/>
</dbReference>
<feature type="compositionally biased region" description="Acidic residues" evidence="25">
    <location>
        <begin position="1940"/>
        <end position="1953"/>
    </location>
</feature>
<evidence type="ECO:0000256" key="3">
    <source>
        <dbReference type="ARBA" id="ARBA00007494"/>
    </source>
</evidence>
<dbReference type="Gene3D" id="3.40.50.10810">
    <property type="entry name" value="Tandem AAA-ATPase domain"/>
    <property type="match status" value="2"/>
</dbReference>
<comment type="similarity">
    <text evidence="3 24">Belongs to the class I-like SAM-binding methyltransferase superfamily. RsmB/NOP family.</text>
</comment>
<evidence type="ECO:0000256" key="5">
    <source>
        <dbReference type="ARBA" id="ARBA00010617"/>
    </source>
</evidence>
<dbReference type="GO" id="GO:0008173">
    <property type="term" value="F:RNA methyltransferase activity"/>
    <property type="evidence" value="ECO:0007669"/>
    <property type="project" value="InterPro"/>
</dbReference>
<evidence type="ECO:0000256" key="2">
    <source>
        <dbReference type="ARBA" id="ARBA00004604"/>
    </source>
</evidence>
<feature type="binding site" evidence="24">
    <location>
        <position position="2269"/>
    </location>
    <ligand>
        <name>S-adenosyl-L-methionine</name>
        <dbReference type="ChEBI" id="CHEBI:59789"/>
    </ligand>
</feature>
<feature type="region of interest" description="Disordered" evidence="25">
    <location>
        <begin position="1907"/>
        <end position="2030"/>
    </location>
</feature>
<evidence type="ECO:0000313" key="31">
    <source>
        <dbReference type="EMBL" id="WMV39007.1"/>
    </source>
</evidence>
<dbReference type="InterPro" id="IPR001128">
    <property type="entry name" value="Cyt_P450"/>
</dbReference>
<evidence type="ECO:0000256" key="13">
    <source>
        <dbReference type="ARBA" id="ARBA00022771"/>
    </source>
</evidence>
<comment type="subcellular location">
    <subcellularLocation>
        <location evidence="1">Membrane</location>
    </subcellularLocation>
    <subcellularLocation>
        <location evidence="2">Nucleus</location>
        <location evidence="2">Nucleolus</location>
    </subcellularLocation>
</comment>
<accession>A0AAF0U458</accession>
<evidence type="ECO:0000256" key="16">
    <source>
        <dbReference type="ARBA" id="ARBA00022884"/>
    </source>
</evidence>
<feature type="transmembrane region" description="Helical" evidence="26">
    <location>
        <begin position="6"/>
        <end position="26"/>
    </location>
</feature>
<dbReference type="InterPro" id="IPR038718">
    <property type="entry name" value="SNF2-like_sf"/>
</dbReference>
<evidence type="ECO:0000256" key="20">
    <source>
        <dbReference type="ARBA" id="ARBA00023033"/>
    </source>
</evidence>
<dbReference type="SMART" id="SM00490">
    <property type="entry name" value="HELICc"/>
    <property type="match status" value="1"/>
</dbReference>
<feature type="binding site" evidence="24">
    <location>
        <position position="2242"/>
    </location>
    <ligand>
        <name>S-adenosyl-L-methionine</name>
        <dbReference type="ChEBI" id="CHEBI:59789"/>
    </ligand>
</feature>
<dbReference type="PROSITE" id="PS00086">
    <property type="entry name" value="CYTOCHROME_P450"/>
    <property type="match status" value="2"/>
</dbReference>
<keyword evidence="14" id="KW-0378">Hydrolase</keyword>
<dbReference type="GO" id="GO:0009753">
    <property type="term" value="P:response to jasmonic acid"/>
    <property type="evidence" value="ECO:0007669"/>
    <property type="project" value="UniProtKB-ARBA"/>
</dbReference>
<dbReference type="Gene3D" id="3.40.50.300">
    <property type="entry name" value="P-loop containing nucleotide triphosphate hydrolases"/>
    <property type="match status" value="1"/>
</dbReference>
<dbReference type="InterPro" id="IPR029063">
    <property type="entry name" value="SAM-dependent_MTases_sf"/>
</dbReference>
<feature type="domain" description="Helicase C-terminal" evidence="29">
    <location>
        <begin position="1694"/>
        <end position="1861"/>
    </location>
</feature>
<dbReference type="EMBL" id="CP133618">
    <property type="protein sequence ID" value="WMV39007.1"/>
    <property type="molecule type" value="Genomic_DNA"/>
</dbReference>
<dbReference type="CDD" id="cd20642">
    <property type="entry name" value="CYP72"/>
    <property type="match status" value="2"/>
</dbReference>
<dbReference type="InterPro" id="IPR017907">
    <property type="entry name" value="Znf_RING_CS"/>
</dbReference>
<dbReference type="PROSITE" id="PS50089">
    <property type="entry name" value="ZF_RING_2"/>
    <property type="match status" value="1"/>
</dbReference>
<dbReference type="InterPro" id="IPR014001">
    <property type="entry name" value="Helicase_ATP-bd"/>
</dbReference>
<keyword evidence="18" id="KW-0560">Oxidoreductase</keyword>
<dbReference type="GO" id="GO:0016705">
    <property type="term" value="F:oxidoreductase activity, acting on paired donors, with incorporation or reduction of molecular oxygen"/>
    <property type="evidence" value="ECO:0007669"/>
    <property type="project" value="InterPro"/>
</dbReference>
<dbReference type="Proteomes" id="UP001234989">
    <property type="component" value="Chromosome 7"/>
</dbReference>
<dbReference type="PRINTS" id="PR02012">
    <property type="entry name" value="RCMTNOP2"/>
</dbReference>
<comment type="similarity">
    <text evidence="5">Belongs to the cytochrome P450 family.</text>
</comment>
<keyword evidence="7 24" id="KW-0489">Methyltransferase</keyword>
<dbReference type="FunFam" id="3.30.70.1170:FF:000001">
    <property type="entry name" value="Ribosomal RNA methyltransferase Nop2"/>
    <property type="match status" value="1"/>
</dbReference>
<dbReference type="GO" id="GO:0005730">
    <property type="term" value="C:nucleolus"/>
    <property type="evidence" value="ECO:0007669"/>
    <property type="project" value="UniProtKB-SubCell"/>
</dbReference>
<dbReference type="PRINTS" id="PR02008">
    <property type="entry name" value="RCMTFAMILY"/>
</dbReference>
<dbReference type="PROSITE" id="PS00518">
    <property type="entry name" value="ZF_RING_1"/>
    <property type="match status" value="1"/>
</dbReference>
<keyword evidence="19" id="KW-0408">Iron</keyword>
<keyword evidence="22" id="KW-0539">Nucleus</keyword>
<keyword evidence="12" id="KW-0479">Metal-binding</keyword>
<dbReference type="Pfam" id="PF00097">
    <property type="entry name" value="zf-C3HC4"/>
    <property type="match status" value="1"/>
</dbReference>
<evidence type="ECO:0000256" key="7">
    <source>
        <dbReference type="ARBA" id="ARBA00022603"/>
    </source>
</evidence>
<dbReference type="InterPro" id="IPR050665">
    <property type="entry name" value="Cytochrome_P450_Monooxygen"/>
</dbReference>
<evidence type="ECO:0000256" key="24">
    <source>
        <dbReference type="PROSITE-ProRule" id="PRU01023"/>
    </source>
</evidence>
<dbReference type="InterPro" id="IPR049730">
    <property type="entry name" value="SNF2/RAD54-like_C"/>
</dbReference>
<dbReference type="PANTHER" id="PTHR24282:SF225">
    <property type="entry name" value="BULB-TYPE LECTIN DOMAIN-CONTAINING PROTEIN"/>
    <property type="match status" value="1"/>
</dbReference>
<dbReference type="InterPro" id="IPR049560">
    <property type="entry name" value="MeTrfase_RsmB-F_NOP2_cat"/>
</dbReference>
<feature type="compositionally biased region" description="Basic and acidic residues" evidence="25">
    <location>
        <begin position="1926"/>
        <end position="1939"/>
    </location>
</feature>
<dbReference type="GO" id="GO:0016020">
    <property type="term" value="C:membrane"/>
    <property type="evidence" value="ECO:0007669"/>
    <property type="project" value="UniProtKB-SubCell"/>
</dbReference>
<dbReference type="GO" id="GO:0009820">
    <property type="term" value="P:alkaloid metabolic process"/>
    <property type="evidence" value="ECO:0007669"/>
    <property type="project" value="UniProtKB-ARBA"/>
</dbReference>
<proteinExistence type="inferred from homology"/>
<dbReference type="GO" id="GO:0016787">
    <property type="term" value="F:hydrolase activity"/>
    <property type="evidence" value="ECO:0007669"/>
    <property type="project" value="UniProtKB-KW"/>
</dbReference>
<feature type="compositionally biased region" description="Polar residues" evidence="25">
    <location>
        <begin position="1330"/>
        <end position="1342"/>
    </location>
</feature>
<dbReference type="Pfam" id="PF00271">
    <property type="entry name" value="Helicase_C"/>
    <property type="match status" value="1"/>
</dbReference>
<dbReference type="GO" id="GO:0005524">
    <property type="term" value="F:ATP binding"/>
    <property type="evidence" value="ECO:0007669"/>
    <property type="project" value="InterPro"/>
</dbReference>
<dbReference type="InterPro" id="IPR018957">
    <property type="entry name" value="Znf_C3HC4_RING-type"/>
</dbReference>
<dbReference type="InterPro" id="IPR000330">
    <property type="entry name" value="SNF2_N"/>
</dbReference>
<evidence type="ECO:0000259" key="29">
    <source>
        <dbReference type="PROSITE" id="PS51194"/>
    </source>
</evidence>
<reference evidence="31" key="1">
    <citation type="submission" date="2023-08" db="EMBL/GenBank/DDBJ databases">
        <title>A de novo genome assembly of Solanum verrucosum Schlechtendal, a Mexican diploid species geographically isolated from the other diploid A-genome species in potato relatives.</title>
        <authorList>
            <person name="Hosaka K."/>
        </authorList>
    </citation>
    <scope>NUCLEOTIDE SEQUENCE</scope>
    <source>
        <tissue evidence="31">Young leaves</tissue>
    </source>
</reference>
<dbReference type="SUPFAM" id="SSF48264">
    <property type="entry name" value="Cytochrome P450"/>
    <property type="match status" value="2"/>
</dbReference>
<feature type="domain" description="RING-type" evidence="27">
    <location>
        <begin position="1614"/>
        <end position="1654"/>
    </location>
</feature>
<feature type="compositionally biased region" description="Polar residues" evidence="25">
    <location>
        <begin position="1368"/>
        <end position="1379"/>
    </location>
</feature>
<keyword evidence="21 26" id="KW-0472">Membrane</keyword>
<evidence type="ECO:0000256" key="26">
    <source>
        <dbReference type="SAM" id="Phobius"/>
    </source>
</evidence>
<sequence length="2549" mass="289598">MEILAYYFLALFLLAITFVIYAWRLLDWAWFRSRKLEKCLRKQGLKGNSYKLIFGDIKEQSKSIEDAESKPLNVSDDDLAPRILPYFVQTIKKYGKNCFIWIGPKPLVFVGDPEIIKDVFNKHTLYQKQKSTPLTKLLAQGIVSYEEAKWAKHRKILNPAFHLEKIKDMLQVVYLSCSEMVSQWEEAVSMKESSTELDIWPYLQRLTSDVISRTAFGSNYEEGRKIFELQKEQAEHVNEVFRTLYIPGSRFLPTKRNRRMKEIEREVQATIRGIIDKRVKGMKAGKANTDDLLGILLESNFKEIEQHGNKNFGMTIKEVIEECKVFYFAGQETTSVLLVWTMILLSRHPDWQVRAREEVLQVFGNGMPEFDGLNRLKVVTMILHESLRLYPPASALGRTITTKMKLGELTLPAGVMLSLPTILVHHDKEIWGEDATEFKPERFSEGISKATKGQMTFFPFGAGPRICIGLNFAMIEAKMAMTMILQRFAFELSPLYTHAPQSVITMQPKYGAPLVLHRLPRKLEKCLRKQGLKGNSYKLIYGDIKELSKSIEDAESKPLNVSDDDLTPRILPYFVQTIKKYGKNCFIWIGPKPLVIVGNPEVIRDVFNKHALYQKPKSTPLIRLLALGILSYEEDKWAKHRKILNPAFHMEKIKDMLHAVHLSCSEMVSQWEEAVSMKESSTELDIWPYLQRLTSDVISRTAFGSNYEEGRKIFELQKEQAEHVIEVSRTLYIPGWRFFPTKRNKRMKEIEREVQATIRGIIDKRVKGMKAGEANTDDLLGILLESNFKEIEQHGNKNFGMTIKEVIEECKLFYVAGQETTSVWLVWTMILLSRHPDWQVRAREEVLQVFGDGMPEFDGLIRLKVVTMILHESLRLYSPASALGRTITTKTKLGELTLPAGVMLSLPTILVHHDKEIWGEDATEFKPERFSEGISKATKGQMTFFPFGAGPRICIGLNFAMIEAKMAMAMILQRFAFELSPSYTHAPQSVITMQPKYGAPLMLHKLESETTAAERLAPLSRRRIGGSSFSVVHTAEVFNMVKQEQMDVVTEKEWEYRALKARIEERKKDRKKKQEDRPTLMWETWEETYDKWLVKHFADDLDNQNEFLCETAEPSSDMIVPLFRYQKEWLFWALKQEESSSKGGILADEMGMGKTIQAIALVLAKRELGKTISKSSLLSSSSSTKQELSAVKGTLILCPMVAVLQWVTEINRCTIEGSNKILVYHGSNRRKLSHDIEEYDFVITTYSTVEAEYRKYVMQPKQKCEWCGKAYYEEKLPIHQKRFCGPDGVKTAKQSKKQRKKLKLDEELLMQKTDSTESETYLQITDYMESETNVQEEGSTPETDMKKMGRRKYMKRSSMAEEGKNDGSMDNSSSVNQDLPQRKSILHSVKWDRIILDEAHYVKDRRCNTTKATLSLKSSYKWALSGTPIQNLVGELYSLVRFLQIVPYSFYFCKDCDCRTLDYSSTSECPQCPHKSVRHFCWWNRYIATPIKREGSYGSGRDAMFLLKHKILKSILLRRSKKGRAADLALPLKIVTLRKDSLDVIEEDYYTSLYNKSQAQFNTYVKGGTLMNNYAHIFELLTRLRQAVDHPYLVVYSSTALAKMSNSGNVEQPCGLCHDAVGDPAVTSCMHVFCKTCLIDFAASVRQVPCPLCSELITVDFTVNIDKVDQNSKQTLKGFRSSSILNRIQLDDFQSSTKIDALREEIRFMIERDGSAKGIVFSQFTSFLDLIHYSLQKSGINCVQLVGSMSIDARAAAVTKFTEDPDCRIFLMSLKAGSVALNLTVASQVFMMDPWWNPAVERQAQDRIHRIGQYKPVRIVRFVIENTVEEKILKLQEKKELVFEGVSDFLSGLVVVIKSCQDLGAVEVGVAVVCSLLTLVASQIVLPSSFLSNRNCSLSAKMAGPKLGKKVGSKLGKPPTKKKQKKEPLPPKPLEKEDLFSDGEGTDGDFEEDGGSRDEEQQEMNSDSDMSSDLDDTFAADILASGDADDGSNVHSDSDVDSDSDADDTNLVRKSKAIDDERKREEEDGDLELQLNIKEEADEFRLPTTEELEEETNRPPDLSNLQRRIKEIVRVLSNFKSLRQEDVTRKDYVDQLKRDLGSYYGYNDFLIESLVELFPPVELIELIEAFEKPRPISLRTNTLKTRRRDLAGVLLNRGVNLDPLSKWSKVGLVVYDSQVPVGATPEYMAGHYMLQSASSFLPVMALAPQENERIVDMAAAPGGKTTYVAALMKNSGIIYANEMKESRLKSLTANLHRMGVTNTIVCNYDGRELPKVLGQNTADRILLDAPCSGTGVISKDESVKTSKTAADIQNCSHLQKELILAAIDMVDANSKSGGYIVYSTCSIMVDENEAVIDYALKKRDVKLVPCGLDFGRPGFVRFRQHRFHTSLDKTRRFYPHVHNMDGFFVAKLKKMSNSKSAAKASAQSEEIQDADSIDESSDQQNAEGDDDKHSEQEGIAKENGKLNEKAAADKKRKRDVQKHSDKKGVGQNGGGTKNGRAENKPVAPKRREKKKPPPREEIAKAREEKRKALREEKRKATMKKKSGNK</sequence>
<feature type="domain" description="SAM-dependent MTase RsmB/NOP-type" evidence="30">
    <location>
        <begin position="2126"/>
        <end position="2415"/>
    </location>
</feature>
<evidence type="ECO:0000256" key="15">
    <source>
        <dbReference type="ARBA" id="ARBA00022833"/>
    </source>
</evidence>
<keyword evidence="13 23" id="KW-0863">Zinc-finger</keyword>
<comment type="similarity">
    <text evidence="4">Belongs to the SNF2/RAD54 helicase family. RAD16 subfamily.</text>
</comment>
<evidence type="ECO:0000256" key="22">
    <source>
        <dbReference type="ARBA" id="ARBA00023242"/>
    </source>
</evidence>
<dbReference type="GO" id="GO:0042254">
    <property type="term" value="P:ribosome biogenesis"/>
    <property type="evidence" value="ECO:0007669"/>
    <property type="project" value="UniProtKB-KW"/>
</dbReference>
<evidence type="ECO:0000256" key="9">
    <source>
        <dbReference type="ARBA" id="ARBA00022679"/>
    </source>
</evidence>
<feature type="compositionally biased region" description="Acidic residues" evidence="25">
    <location>
        <begin position="2430"/>
        <end position="2441"/>
    </location>
</feature>
<name>A0AAF0U458_SOLVR</name>
<dbReference type="InterPro" id="IPR001678">
    <property type="entry name" value="MeTrfase_RsmB-F_NOP2_dom"/>
</dbReference>
<dbReference type="InterPro" id="IPR013083">
    <property type="entry name" value="Znf_RING/FYVE/PHD"/>
</dbReference>
<evidence type="ECO:0000256" key="8">
    <source>
        <dbReference type="ARBA" id="ARBA00022617"/>
    </source>
</evidence>
<keyword evidence="17 26" id="KW-1133">Transmembrane helix</keyword>
<keyword evidence="6" id="KW-0690">Ribosome biogenesis</keyword>
<feature type="compositionally biased region" description="Basic residues" evidence="25">
    <location>
        <begin position="2540"/>
        <end position="2549"/>
    </location>
</feature>
<dbReference type="PROSITE" id="PS51194">
    <property type="entry name" value="HELICASE_CTER"/>
    <property type="match status" value="1"/>
</dbReference>
<keyword evidence="15" id="KW-0862">Zinc</keyword>
<keyword evidence="16 24" id="KW-0694">RNA-binding</keyword>
<feature type="compositionally biased region" description="Basic and acidic residues" evidence="25">
    <location>
        <begin position="1358"/>
        <end position="1367"/>
    </location>
</feature>
<dbReference type="GO" id="GO:0008757">
    <property type="term" value="F:S-adenosylmethionine-dependent methyltransferase activity"/>
    <property type="evidence" value="ECO:0007669"/>
    <property type="project" value="InterPro"/>
</dbReference>
<dbReference type="Pfam" id="PF00067">
    <property type="entry name" value="p450"/>
    <property type="match status" value="2"/>
</dbReference>
<evidence type="ECO:0000256" key="18">
    <source>
        <dbReference type="ARBA" id="ARBA00023002"/>
    </source>
</evidence>
<dbReference type="Gene3D" id="1.10.630.10">
    <property type="entry name" value="Cytochrome P450"/>
    <property type="match status" value="2"/>
</dbReference>
<dbReference type="NCBIfam" id="TIGR00446">
    <property type="entry name" value="nop2p"/>
    <property type="match status" value="1"/>
</dbReference>
<evidence type="ECO:0000259" key="27">
    <source>
        <dbReference type="PROSITE" id="PS50089"/>
    </source>
</evidence>
<dbReference type="InterPro" id="IPR023267">
    <property type="entry name" value="RCMT"/>
</dbReference>
<evidence type="ECO:0000256" key="14">
    <source>
        <dbReference type="ARBA" id="ARBA00022801"/>
    </source>
</evidence>
<dbReference type="InterPro" id="IPR023273">
    <property type="entry name" value="RCMT_NOP2"/>
</dbReference>
<feature type="compositionally biased region" description="Basic and acidic residues" evidence="25">
    <location>
        <begin position="2450"/>
        <end position="2473"/>
    </location>
</feature>
<dbReference type="Pfam" id="PF01189">
    <property type="entry name" value="Methyltr_RsmB-F"/>
    <property type="match status" value="1"/>
</dbReference>
<gene>
    <name evidence="31" type="ORF">MTR67_032392</name>
</gene>
<feature type="region of interest" description="Disordered" evidence="25">
    <location>
        <begin position="2420"/>
        <end position="2549"/>
    </location>
</feature>
<keyword evidence="11 26" id="KW-0812">Transmembrane</keyword>